<protein>
    <submittedName>
        <fullName evidence="10">ABC transporter permease</fullName>
    </submittedName>
</protein>
<dbReference type="InterPro" id="IPR051447">
    <property type="entry name" value="Lipoprotein-release_system"/>
</dbReference>
<evidence type="ECO:0000256" key="4">
    <source>
        <dbReference type="ARBA" id="ARBA00022692"/>
    </source>
</evidence>
<evidence type="ECO:0000256" key="3">
    <source>
        <dbReference type="ARBA" id="ARBA00022475"/>
    </source>
</evidence>
<keyword evidence="5 7" id="KW-1133">Transmembrane helix</keyword>
<feature type="transmembrane region" description="Helical" evidence="7">
    <location>
        <begin position="20"/>
        <end position="46"/>
    </location>
</feature>
<dbReference type="PANTHER" id="PTHR30489:SF0">
    <property type="entry name" value="LIPOPROTEIN-RELEASING SYSTEM TRANSMEMBRANE PROTEIN LOLE"/>
    <property type="match status" value="1"/>
</dbReference>
<evidence type="ECO:0000259" key="9">
    <source>
        <dbReference type="Pfam" id="PF12704"/>
    </source>
</evidence>
<evidence type="ECO:0000259" key="8">
    <source>
        <dbReference type="Pfam" id="PF02687"/>
    </source>
</evidence>
<feature type="domain" description="ABC3 transporter permease C-terminal" evidence="8">
    <location>
        <begin position="277"/>
        <end position="394"/>
    </location>
</feature>
<keyword evidence="3" id="KW-1003">Cell membrane</keyword>
<accession>A0ABV5GPP5</accession>
<sequence length="399" mass="44966">MNFPFYIAKRYAVSFSKNSTINIITIIATIAIIASAMALFTFLSVFSGLREFTLSYSNTSDPDFTVSPNSGKSFLFTKNQEEQIKNSTNFSNYSKIIEDRVLFNYDNKEQIAIIKGVDSLFTSVSAIDRHLYVGNWLEANSNQVIVGTEISKKLSLGLFDYNNSLNIFSPKPGSGLIENNENAFNSAKLQPVGIFNINEDIDNKYVFCDISITQKLFNFKNNQVTSIVLKSNTNTSEETAIKELKDIFKNKVTIKTKAQLNDSLYKMLNSENLFIYLFSTLVVILTLFCLAGAIVMIIIDKKENIYTLYNIGLNFNDIRKVFFIQGTIITFFGLFFGITLGTLLILIQQKFSLLMITPDFPYPVVFKIKNIGIVILTIIPLGIISSWIASGRVNKEILK</sequence>
<dbReference type="PANTHER" id="PTHR30489">
    <property type="entry name" value="LIPOPROTEIN-RELEASING SYSTEM TRANSMEMBRANE PROTEIN LOLE"/>
    <property type="match status" value="1"/>
</dbReference>
<dbReference type="RefSeq" id="WP_236457769.1">
    <property type="nucleotide sequence ID" value="NZ_CBCSGE010000005.1"/>
</dbReference>
<name>A0ABV5GPP5_9FLAO</name>
<keyword evidence="4 7" id="KW-0812">Transmembrane</keyword>
<dbReference type="Pfam" id="PF02687">
    <property type="entry name" value="FtsX"/>
    <property type="match status" value="1"/>
</dbReference>
<evidence type="ECO:0000256" key="7">
    <source>
        <dbReference type="SAM" id="Phobius"/>
    </source>
</evidence>
<dbReference type="Pfam" id="PF12704">
    <property type="entry name" value="MacB_PCD"/>
    <property type="match status" value="1"/>
</dbReference>
<feature type="domain" description="MacB-like periplasmic core" evidence="9">
    <location>
        <begin position="25"/>
        <end position="246"/>
    </location>
</feature>
<keyword evidence="11" id="KW-1185">Reference proteome</keyword>
<reference evidence="10 11" key="1">
    <citation type="submission" date="2024-09" db="EMBL/GenBank/DDBJ databases">
        <authorList>
            <person name="Sun Q."/>
            <person name="Mori K."/>
        </authorList>
    </citation>
    <scope>NUCLEOTIDE SEQUENCE [LARGE SCALE GENOMIC DNA]</scope>
    <source>
        <strain evidence="10 11">CECT 7955</strain>
    </source>
</reference>
<feature type="transmembrane region" description="Helical" evidence="7">
    <location>
        <begin position="368"/>
        <end position="389"/>
    </location>
</feature>
<dbReference type="Proteomes" id="UP001589607">
    <property type="component" value="Unassembled WGS sequence"/>
</dbReference>
<evidence type="ECO:0000313" key="10">
    <source>
        <dbReference type="EMBL" id="MFB9097316.1"/>
    </source>
</evidence>
<evidence type="ECO:0000313" key="11">
    <source>
        <dbReference type="Proteomes" id="UP001589607"/>
    </source>
</evidence>
<comment type="similarity">
    <text evidence="2">Belongs to the ABC-4 integral membrane protein family. LolC/E subfamily.</text>
</comment>
<feature type="transmembrane region" description="Helical" evidence="7">
    <location>
        <begin position="322"/>
        <end position="347"/>
    </location>
</feature>
<comment type="subcellular location">
    <subcellularLocation>
        <location evidence="1">Cell membrane</location>
        <topology evidence="1">Multi-pass membrane protein</topology>
    </subcellularLocation>
</comment>
<proteinExistence type="inferred from homology"/>
<gene>
    <name evidence="10" type="ORF">ACFFVF_12375</name>
</gene>
<organism evidence="10 11">
    <name type="scientific">Flavobacterium jumunjinense</name>
    <dbReference type="NCBI Taxonomy" id="998845"/>
    <lineage>
        <taxon>Bacteria</taxon>
        <taxon>Pseudomonadati</taxon>
        <taxon>Bacteroidota</taxon>
        <taxon>Flavobacteriia</taxon>
        <taxon>Flavobacteriales</taxon>
        <taxon>Flavobacteriaceae</taxon>
        <taxon>Flavobacterium</taxon>
    </lineage>
</organism>
<dbReference type="EMBL" id="JBHMEY010000042">
    <property type="protein sequence ID" value="MFB9097316.1"/>
    <property type="molecule type" value="Genomic_DNA"/>
</dbReference>
<feature type="transmembrane region" description="Helical" evidence="7">
    <location>
        <begin position="273"/>
        <end position="299"/>
    </location>
</feature>
<evidence type="ECO:0000256" key="5">
    <source>
        <dbReference type="ARBA" id="ARBA00022989"/>
    </source>
</evidence>
<comment type="caution">
    <text evidence="10">The sequence shown here is derived from an EMBL/GenBank/DDBJ whole genome shotgun (WGS) entry which is preliminary data.</text>
</comment>
<evidence type="ECO:0000256" key="1">
    <source>
        <dbReference type="ARBA" id="ARBA00004651"/>
    </source>
</evidence>
<evidence type="ECO:0000256" key="6">
    <source>
        <dbReference type="ARBA" id="ARBA00023136"/>
    </source>
</evidence>
<dbReference type="InterPro" id="IPR003838">
    <property type="entry name" value="ABC3_permease_C"/>
</dbReference>
<dbReference type="InterPro" id="IPR025857">
    <property type="entry name" value="MacB_PCD"/>
</dbReference>
<keyword evidence="6 7" id="KW-0472">Membrane</keyword>
<evidence type="ECO:0000256" key="2">
    <source>
        <dbReference type="ARBA" id="ARBA00005236"/>
    </source>
</evidence>